<dbReference type="Pfam" id="PF01986">
    <property type="entry name" value="DUF123"/>
    <property type="match status" value="1"/>
</dbReference>
<protein>
    <recommendedName>
        <fullName evidence="3">GIY-YIG nuclease family protein</fullName>
    </recommendedName>
</protein>
<dbReference type="InterPro" id="IPR002837">
    <property type="entry name" value="DUF123"/>
</dbReference>
<dbReference type="PANTHER" id="PTHR37460">
    <property type="entry name" value="ENDONUCLEASE III"/>
    <property type="match status" value="1"/>
</dbReference>
<dbReference type="CDD" id="cd10441">
    <property type="entry name" value="GIY-YIG_COG1833"/>
    <property type="match status" value="1"/>
</dbReference>
<name>A0A7U6JIV4_9GAMM</name>
<dbReference type="KEGG" id="tbn:TBH_C2262"/>
<sequence>MNQPVFPEDHISYQLHIRVHQQLRIVAGAMGSCNFFPGDYVYTGSARRNLKARVARHLSRNKTLRWHIDYLLAHPQVEITRVETSALPECQWNQQLRGSIPIPGFGASDCRSHCGSHLKRIR</sequence>
<reference evidence="1 2" key="1">
    <citation type="journal article" date="2014" name="PLoS ONE">
        <title>Physiological and genomic features of a novel sulfur-oxidizing gammaproteobacterium belonging to a previously uncultivated symbiotic lineage isolated from a hydrothermal vent.</title>
        <authorList>
            <person name="Nunoura T."/>
            <person name="Takaki Y."/>
            <person name="Kazama H."/>
            <person name="Kakuta J."/>
            <person name="Shimamura S."/>
            <person name="Makita H."/>
            <person name="Hirai M."/>
            <person name="Miyazaki M."/>
            <person name="Takai K."/>
        </authorList>
    </citation>
    <scope>NUCLEOTIDE SEQUENCE [LARGE SCALE GENOMIC DNA]</scope>
    <source>
        <strain evidence="1 2">Hiromi1</strain>
    </source>
</reference>
<dbReference type="EMBL" id="AP012273">
    <property type="protein sequence ID" value="BAO45173.1"/>
    <property type="molecule type" value="Genomic_DNA"/>
</dbReference>
<evidence type="ECO:0008006" key="3">
    <source>
        <dbReference type="Google" id="ProtNLM"/>
    </source>
</evidence>
<dbReference type="OrthoDB" id="9811593at2"/>
<dbReference type="RefSeq" id="WP_052470130.1">
    <property type="nucleotide sequence ID" value="NZ_AP012273.1"/>
</dbReference>
<evidence type="ECO:0000313" key="1">
    <source>
        <dbReference type="EMBL" id="BAO45173.1"/>
    </source>
</evidence>
<gene>
    <name evidence="1" type="ORF">TBH_C2262</name>
</gene>
<dbReference type="PANTHER" id="PTHR37460:SF1">
    <property type="entry name" value="ENDONUCLEASE III"/>
    <property type="match status" value="1"/>
</dbReference>
<proteinExistence type="predicted"/>
<organism evidence="1 2">
    <name type="scientific">Thiolapillus brandeum</name>
    <dbReference type="NCBI Taxonomy" id="1076588"/>
    <lineage>
        <taxon>Bacteria</taxon>
        <taxon>Pseudomonadati</taxon>
        <taxon>Pseudomonadota</taxon>
        <taxon>Gammaproteobacteria</taxon>
        <taxon>Chromatiales</taxon>
        <taxon>Sedimenticolaceae</taxon>
        <taxon>Thiolapillus</taxon>
    </lineage>
</organism>
<dbReference type="Proteomes" id="UP000031631">
    <property type="component" value="Chromosome"/>
</dbReference>
<evidence type="ECO:0000313" key="2">
    <source>
        <dbReference type="Proteomes" id="UP000031631"/>
    </source>
</evidence>
<dbReference type="AlphaFoldDB" id="A0A7U6JIV4"/>
<accession>A0A7U6JIV4</accession>
<keyword evidence="2" id="KW-1185">Reference proteome</keyword>